<feature type="region of interest" description="Disordered" evidence="1">
    <location>
        <begin position="160"/>
        <end position="192"/>
    </location>
</feature>
<dbReference type="PROSITE" id="PS50234">
    <property type="entry name" value="VWFA"/>
    <property type="match status" value="1"/>
</dbReference>
<evidence type="ECO:0000313" key="3">
    <source>
        <dbReference type="EMBL" id="OBH59225.1"/>
    </source>
</evidence>
<dbReference type="InterPro" id="IPR002035">
    <property type="entry name" value="VWF_A"/>
</dbReference>
<reference evidence="3 4" key="1">
    <citation type="submission" date="2016-06" db="EMBL/GenBank/DDBJ databases">
        <authorList>
            <person name="Kjaerup R.B."/>
            <person name="Dalgaard T.S."/>
            <person name="Juul-Madsen H.R."/>
        </authorList>
    </citation>
    <scope>NUCLEOTIDE SEQUENCE [LARGE SCALE GENOMIC DNA]</scope>
    <source>
        <strain evidence="3 4">E2464</strain>
    </source>
</reference>
<dbReference type="InterPro" id="IPR051928">
    <property type="entry name" value="NorD/CobT"/>
</dbReference>
<dbReference type="InterPro" id="IPR036465">
    <property type="entry name" value="vWFA_dom_sf"/>
</dbReference>
<dbReference type="Pfam" id="PF13519">
    <property type="entry name" value="VWA_2"/>
    <property type="match status" value="1"/>
</dbReference>
<dbReference type="SMART" id="SM00327">
    <property type="entry name" value="VWA"/>
    <property type="match status" value="1"/>
</dbReference>
<protein>
    <submittedName>
        <fullName evidence="3">Nitric oxide reductase activation protein</fullName>
    </submittedName>
</protein>
<evidence type="ECO:0000256" key="1">
    <source>
        <dbReference type="SAM" id="MobiDB-lite"/>
    </source>
</evidence>
<name>A0A1A2S5C4_9MYCO</name>
<organism evidence="3 4">
    <name type="scientific">Mycobacterium colombiense</name>
    <dbReference type="NCBI Taxonomy" id="339268"/>
    <lineage>
        <taxon>Bacteria</taxon>
        <taxon>Bacillati</taxon>
        <taxon>Actinomycetota</taxon>
        <taxon>Actinomycetes</taxon>
        <taxon>Mycobacteriales</taxon>
        <taxon>Mycobacteriaceae</taxon>
        <taxon>Mycobacterium</taxon>
        <taxon>Mycobacterium avium complex (MAC)</taxon>
    </lineage>
</organism>
<evidence type="ECO:0000259" key="2">
    <source>
        <dbReference type="PROSITE" id="PS50234"/>
    </source>
</evidence>
<sequence length="588" mass="62170">MGDGDGADRLQALGMLASALAGRAVAVAGLPPGERAWTDGQTIHVDAAASPRAQLKAVAVQASMIAAGSLEPDVVGALVRRRKLAKRYLSVEGHRALVANAPLLPSVLASLGDREIAGRSDSPNGSLDIAAARVALDDPPPEFGVIRAAKVMAACARSVKQDEEAKAGHVPRRNGATELEELDDGEVDDSDDPDLFTSPVGGGGFIGKWLKKMLSSARKTGSGGGPPGADNATHRTMSGKRGAYAVTSLASTSGGDDGDADHEGQTAADGVRYPEWDVARKSYRPAWCTVREVEPQIKASATQAIDDAIGVRRPLSRLGMGLHRRHRQSQGDDIDIDAAVEARVEVRAGSVPDEAVYLDSLRRRRDLSVLLLLDVSGSSGEPGTVGRTVHEQQRAAVANLTVALHDLGDRVALYAYYSQGRRAVSMVPVKRFDDHLNAQVIRRLNSLEPGAYSRLGAAIRHGSATLEARGGTSRRLLVVLSDGLAYDHGYERAYGAADARRALTEARRRGTGCVCLTIGAGTDVPSLRRVFGSTAHATIAHPDQLAGVIGPLFRSALRSAEVRRRISVMPSPRTQLARENVNTARQGT</sequence>
<accession>A0A1A2S5C4</accession>
<dbReference type="SUPFAM" id="SSF53300">
    <property type="entry name" value="vWA-like"/>
    <property type="match status" value="1"/>
</dbReference>
<dbReference type="AlphaFoldDB" id="A0A1A2S5C4"/>
<comment type="caution">
    <text evidence="3">The sequence shown here is derived from an EMBL/GenBank/DDBJ whole genome shotgun (WGS) entry which is preliminary data.</text>
</comment>
<dbReference type="PANTHER" id="PTHR41248:SF1">
    <property type="entry name" value="NORD PROTEIN"/>
    <property type="match status" value="1"/>
</dbReference>
<gene>
    <name evidence="3" type="ORF">A5685_04720</name>
</gene>
<dbReference type="Proteomes" id="UP000093861">
    <property type="component" value="Unassembled WGS sequence"/>
</dbReference>
<feature type="domain" description="VWFA" evidence="2">
    <location>
        <begin position="368"/>
        <end position="557"/>
    </location>
</feature>
<feature type="compositionally biased region" description="Acidic residues" evidence="1">
    <location>
        <begin position="178"/>
        <end position="192"/>
    </location>
</feature>
<dbReference type="PANTHER" id="PTHR41248">
    <property type="entry name" value="NORD PROTEIN"/>
    <property type="match status" value="1"/>
</dbReference>
<proteinExistence type="predicted"/>
<dbReference type="Gene3D" id="3.40.50.410">
    <property type="entry name" value="von Willebrand factor, type A domain"/>
    <property type="match status" value="1"/>
</dbReference>
<dbReference type="EMBL" id="LZJS01000104">
    <property type="protein sequence ID" value="OBH59225.1"/>
    <property type="molecule type" value="Genomic_DNA"/>
</dbReference>
<evidence type="ECO:0000313" key="4">
    <source>
        <dbReference type="Proteomes" id="UP000093861"/>
    </source>
</evidence>